<dbReference type="EC" id="2.7.11.1" evidence="7"/>
<dbReference type="InterPro" id="IPR000719">
    <property type="entry name" value="Prot_kinase_dom"/>
</dbReference>
<dbReference type="Gene3D" id="3.30.200.20">
    <property type="entry name" value="Phosphorylase Kinase, domain 1"/>
    <property type="match status" value="1"/>
</dbReference>
<comment type="caution">
    <text evidence="7">The sequence shown here is derived from an EMBL/GenBank/DDBJ whole genome shotgun (WGS) entry which is preliminary data.</text>
</comment>
<dbReference type="Proteomes" id="UP001371218">
    <property type="component" value="Unassembled WGS sequence"/>
</dbReference>
<proteinExistence type="predicted"/>
<dbReference type="CDD" id="cd14014">
    <property type="entry name" value="STKc_PknB_like"/>
    <property type="match status" value="1"/>
</dbReference>
<keyword evidence="3 7" id="KW-0418">Kinase</keyword>
<evidence type="ECO:0000256" key="4">
    <source>
        <dbReference type="ARBA" id="ARBA00022840"/>
    </source>
</evidence>
<feature type="region of interest" description="Disordered" evidence="5">
    <location>
        <begin position="972"/>
        <end position="1010"/>
    </location>
</feature>
<dbReference type="Pfam" id="PF00069">
    <property type="entry name" value="Pkinase"/>
    <property type="match status" value="1"/>
</dbReference>
<dbReference type="Gene3D" id="1.10.510.10">
    <property type="entry name" value="Transferase(Phosphotransferase) domain 1"/>
    <property type="match status" value="1"/>
</dbReference>
<dbReference type="PANTHER" id="PTHR43289">
    <property type="entry name" value="MITOGEN-ACTIVATED PROTEIN KINASE KINASE KINASE 20-RELATED"/>
    <property type="match status" value="1"/>
</dbReference>
<dbReference type="RefSeq" id="WP_341428952.1">
    <property type="nucleotide sequence ID" value="NZ_JBBUTG010000030.1"/>
</dbReference>
<sequence>MHDVDHRDAWSPALDDAVERESGAARAWLAALPGSLPPSPDTLWPEAGSGDAAAPTTEAGEPQPGDTVGSYRLVRLVARGGMGSVWLADRVDGALHRRVALKLPHLAWGAGLAERMRRERDIGARLEHPHIARLYDAGIDHRGHPFLAFEFIDGVAIDLWCRSRQLPTRARLKLFLQVAQAVAYAHARLVVHRDLKPSNVLVSSDGQVHLLDFGIAKLLHEGPEDANATLRLGAAMTPHYASPEQLQGEPVTVASDVYSLGVLLYELLTGERPHAPDGARGGARGGAGGGAGGGPLPLAAWQRAVQHEPPLASQRVADRALARGLRGDVDAILAKALRHAPEQRYATVDALADDIQRHLAGEPIGARPDTAAHRLARTVARHRAASVAIATVALAAIVGTGVIADQARRARADAEQALLVKQFVIDAFRASAQVDEADENTRASSFERLLEHNAQLISRANTPRLQAELYGIVAGILLDARSFSFAARNARRQIEALEQAEAPDRERAAAHLTLSQALLGDGLAAEAEQQARQAQTLADRGTPIAARARLQVSAALAAAGLWGPAGSTLDEAEGELEAAGRATLAERARAMALRADIAESRDQADQAETLLKHAIDMADGTATPSGRLAIDLRLDLARHLILRRRHDAARAVIAPALAALRATEGSDAEAALIEAELAALVLYAGASSTHTSQALATIAHSHAVIREPESRATLLQRMWSDAHAAQAALALGQVQRAQVLASGLADGLLPQVRQSRARLQLLAVLAQAAVRAGPASRASEWLGEWQQLALRQFPREVWRARLVQAEFLGNQGRWDDAAHVLDELTADTAASFTAGEAAARTASLRLRALLDRGEAQRASELAQHSAAAEAEPMAEALCATGQADAGIALLDRINGPSTPGPDSAETATSAPPSLQRAQWLAVRGLCALAAGDRPQARALAAQARDAFDAQPAAHAAYRRVLQRLIQGLDHPAAHRPSATGLRPGSFGRADPIDEPADGPRRPLQRHRRDA</sequence>
<keyword evidence="2" id="KW-0547">Nucleotide-binding</keyword>
<evidence type="ECO:0000256" key="1">
    <source>
        <dbReference type="ARBA" id="ARBA00022679"/>
    </source>
</evidence>
<gene>
    <name evidence="7" type="ORF">AACH06_27150</name>
</gene>
<keyword evidence="8" id="KW-1185">Reference proteome</keyword>
<dbReference type="GO" id="GO:0004674">
    <property type="term" value="F:protein serine/threonine kinase activity"/>
    <property type="evidence" value="ECO:0007669"/>
    <property type="project" value="UniProtKB-EC"/>
</dbReference>
<dbReference type="EMBL" id="JBBUTG010000030">
    <property type="protein sequence ID" value="MEK8034523.1"/>
    <property type="molecule type" value="Genomic_DNA"/>
</dbReference>
<evidence type="ECO:0000256" key="2">
    <source>
        <dbReference type="ARBA" id="ARBA00022741"/>
    </source>
</evidence>
<dbReference type="PROSITE" id="PS50011">
    <property type="entry name" value="PROTEIN_KINASE_DOM"/>
    <property type="match status" value="1"/>
</dbReference>
<evidence type="ECO:0000259" key="6">
    <source>
        <dbReference type="PROSITE" id="PS50011"/>
    </source>
</evidence>
<evidence type="ECO:0000313" key="8">
    <source>
        <dbReference type="Proteomes" id="UP001371218"/>
    </source>
</evidence>
<feature type="region of interest" description="Disordered" evidence="5">
    <location>
        <begin position="891"/>
        <end position="912"/>
    </location>
</feature>
<accession>A0ABU9BX17</accession>
<organism evidence="7 8">
    <name type="scientific">Ideonella lacteola</name>
    <dbReference type="NCBI Taxonomy" id="2984193"/>
    <lineage>
        <taxon>Bacteria</taxon>
        <taxon>Pseudomonadati</taxon>
        <taxon>Pseudomonadota</taxon>
        <taxon>Betaproteobacteria</taxon>
        <taxon>Burkholderiales</taxon>
        <taxon>Sphaerotilaceae</taxon>
        <taxon>Ideonella</taxon>
    </lineage>
</organism>
<name>A0ABU9BX17_9BURK</name>
<dbReference type="InterPro" id="IPR008271">
    <property type="entry name" value="Ser/Thr_kinase_AS"/>
</dbReference>
<dbReference type="PANTHER" id="PTHR43289:SF34">
    <property type="entry name" value="SERINE_THREONINE-PROTEIN KINASE YBDM-RELATED"/>
    <property type="match status" value="1"/>
</dbReference>
<keyword evidence="4" id="KW-0067">ATP-binding</keyword>
<dbReference type="InterPro" id="IPR011009">
    <property type="entry name" value="Kinase-like_dom_sf"/>
</dbReference>
<dbReference type="PROSITE" id="PS00108">
    <property type="entry name" value="PROTEIN_KINASE_ST"/>
    <property type="match status" value="1"/>
</dbReference>
<evidence type="ECO:0000313" key="7">
    <source>
        <dbReference type="EMBL" id="MEK8034523.1"/>
    </source>
</evidence>
<feature type="domain" description="Protein kinase" evidence="6">
    <location>
        <begin position="71"/>
        <end position="359"/>
    </location>
</feature>
<dbReference type="SMART" id="SM00220">
    <property type="entry name" value="S_TKc"/>
    <property type="match status" value="1"/>
</dbReference>
<feature type="region of interest" description="Disordered" evidence="5">
    <location>
        <begin position="38"/>
        <end position="67"/>
    </location>
</feature>
<reference evidence="7 8" key="1">
    <citation type="submission" date="2024-04" db="EMBL/GenBank/DDBJ databases">
        <title>Novel species of the genus Ideonella isolated from streams.</title>
        <authorList>
            <person name="Lu H."/>
        </authorList>
    </citation>
    <scope>NUCLEOTIDE SEQUENCE [LARGE SCALE GENOMIC DNA]</scope>
    <source>
        <strain evidence="7 8">DXS29W</strain>
    </source>
</reference>
<evidence type="ECO:0000256" key="5">
    <source>
        <dbReference type="SAM" id="MobiDB-lite"/>
    </source>
</evidence>
<evidence type="ECO:0000256" key="3">
    <source>
        <dbReference type="ARBA" id="ARBA00022777"/>
    </source>
</evidence>
<protein>
    <submittedName>
        <fullName evidence="7">Serine/threonine-protein kinase</fullName>
        <ecNumber evidence="7">2.7.11.1</ecNumber>
    </submittedName>
</protein>
<dbReference type="SUPFAM" id="SSF56112">
    <property type="entry name" value="Protein kinase-like (PK-like)"/>
    <property type="match status" value="1"/>
</dbReference>
<keyword evidence="1 7" id="KW-0808">Transferase</keyword>